<organism evidence="1 2">
    <name type="scientific">Botryobasidium botryosum (strain FD-172 SS1)</name>
    <dbReference type="NCBI Taxonomy" id="930990"/>
    <lineage>
        <taxon>Eukaryota</taxon>
        <taxon>Fungi</taxon>
        <taxon>Dikarya</taxon>
        <taxon>Basidiomycota</taxon>
        <taxon>Agaricomycotina</taxon>
        <taxon>Agaricomycetes</taxon>
        <taxon>Cantharellales</taxon>
        <taxon>Botryobasidiaceae</taxon>
        <taxon>Botryobasidium</taxon>
    </lineage>
</organism>
<dbReference type="HOGENOM" id="CLU_2333373_0_0_1"/>
<gene>
    <name evidence="1" type="ORF">BOTBODRAFT_581790</name>
</gene>
<keyword evidence="2" id="KW-1185">Reference proteome</keyword>
<name>A0A067N1T2_BOTB1</name>
<dbReference type="AlphaFoldDB" id="A0A067N1T2"/>
<evidence type="ECO:0000313" key="1">
    <source>
        <dbReference type="EMBL" id="KDQ17736.1"/>
    </source>
</evidence>
<protein>
    <submittedName>
        <fullName evidence="1">Uncharacterized protein</fullName>
    </submittedName>
</protein>
<sequence length="98" mass="11122">MRSNSLALFLRHQFTTFPKTFHLPRSMSLPRDFRSQAGTYCTSGCSISSRSAYILIAVPLAGSKFSGGGLDMWGPAVQDRPHEERRSRFTFSRYSELR</sequence>
<accession>A0A067N1T2</accession>
<dbReference type="EMBL" id="KL198023">
    <property type="protein sequence ID" value="KDQ17736.1"/>
    <property type="molecule type" value="Genomic_DNA"/>
</dbReference>
<dbReference type="Proteomes" id="UP000027195">
    <property type="component" value="Unassembled WGS sequence"/>
</dbReference>
<evidence type="ECO:0000313" key="2">
    <source>
        <dbReference type="Proteomes" id="UP000027195"/>
    </source>
</evidence>
<dbReference type="InParanoid" id="A0A067N1T2"/>
<proteinExistence type="predicted"/>
<reference evidence="2" key="1">
    <citation type="journal article" date="2014" name="Proc. Natl. Acad. Sci. U.S.A.">
        <title>Extensive sampling of basidiomycete genomes demonstrates inadequacy of the white-rot/brown-rot paradigm for wood decay fungi.</title>
        <authorList>
            <person name="Riley R."/>
            <person name="Salamov A.A."/>
            <person name="Brown D.W."/>
            <person name="Nagy L.G."/>
            <person name="Floudas D."/>
            <person name="Held B.W."/>
            <person name="Levasseur A."/>
            <person name="Lombard V."/>
            <person name="Morin E."/>
            <person name="Otillar R."/>
            <person name="Lindquist E.A."/>
            <person name="Sun H."/>
            <person name="LaButti K.M."/>
            <person name="Schmutz J."/>
            <person name="Jabbour D."/>
            <person name="Luo H."/>
            <person name="Baker S.E."/>
            <person name="Pisabarro A.G."/>
            <person name="Walton J.D."/>
            <person name="Blanchette R.A."/>
            <person name="Henrissat B."/>
            <person name="Martin F."/>
            <person name="Cullen D."/>
            <person name="Hibbett D.S."/>
            <person name="Grigoriev I.V."/>
        </authorList>
    </citation>
    <scope>NUCLEOTIDE SEQUENCE [LARGE SCALE GENOMIC DNA]</scope>
    <source>
        <strain evidence="2">FD-172 SS1</strain>
    </source>
</reference>